<name>A0A7H4LWF1_9ENTR</name>
<organism evidence="1 2">
    <name type="scientific">Klebsiella michiganensis</name>
    <dbReference type="NCBI Taxonomy" id="1134687"/>
    <lineage>
        <taxon>Bacteria</taxon>
        <taxon>Pseudomonadati</taxon>
        <taxon>Pseudomonadota</taxon>
        <taxon>Gammaproteobacteria</taxon>
        <taxon>Enterobacterales</taxon>
        <taxon>Enterobacteriaceae</taxon>
        <taxon>Klebsiella/Raoultella group</taxon>
        <taxon>Klebsiella</taxon>
    </lineage>
</organism>
<proteinExistence type="predicted"/>
<accession>A0A7H4LWF1</accession>
<sequence length="365" mass="37698">MTILIQDSLRRAVETASGGAQTVLYTSAGDPSFVNIIPKFDVSTIDASLGSGTHPAFIVNGVEVDQIFVGTYPGSIVNGQLLSLPDRAPAVSVPYNDGISLARAAGPGWHAMTNAEWAAIALLCYSQNTSPRGNTKWGLSSDNISEAGRRADGMTAGTESGTGLTLTGSGPVGWRHNRDYAGIADLAGNVWEQVTGVRFCGGELQVMANNNAAMNNTDHSLSSAAWKAVSGVDGSLLTPTGTGTAGTDSWVPTTTNSVRIDTSGTGNYTLIYGENTLFSSARNPGATPVSEAALRVLRRLMLFPLAGLVSDDSLSYSKGGEVMALRGGAYSNGTGGGVNALLANRGRTSVSAANSGVRPVYYKPL</sequence>
<evidence type="ECO:0000313" key="1">
    <source>
        <dbReference type="EMBL" id="STR40477.1"/>
    </source>
</evidence>
<dbReference type="Gene3D" id="3.90.1580.10">
    <property type="entry name" value="paralog of FGE (formylglycine-generating enzyme)"/>
    <property type="match status" value="1"/>
</dbReference>
<dbReference type="SUPFAM" id="SSF56436">
    <property type="entry name" value="C-type lectin-like"/>
    <property type="match status" value="1"/>
</dbReference>
<dbReference type="Proteomes" id="UP000255050">
    <property type="component" value="Unassembled WGS sequence"/>
</dbReference>
<dbReference type="InterPro" id="IPR016187">
    <property type="entry name" value="CTDL_fold"/>
</dbReference>
<gene>
    <name evidence="1" type="ORF">NCTC11694_01633</name>
</gene>
<protein>
    <recommendedName>
        <fullName evidence="3">Sulfatase-modifying factor enzyme domain-containing protein</fullName>
    </recommendedName>
</protein>
<comment type="caution">
    <text evidence="1">The sequence shown here is derived from an EMBL/GenBank/DDBJ whole genome shotgun (WGS) entry which is preliminary data.</text>
</comment>
<dbReference type="EMBL" id="UGJR01000002">
    <property type="protein sequence ID" value="STR40477.1"/>
    <property type="molecule type" value="Genomic_DNA"/>
</dbReference>
<evidence type="ECO:0000313" key="2">
    <source>
        <dbReference type="Proteomes" id="UP000255050"/>
    </source>
</evidence>
<reference evidence="1 2" key="1">
    <citation type="submission" date="2018-06" db="EMBL/GenBank/DDBJ databases">
        <authorList>
            <consortium name="Pathogen Informatics"/>
            <person name="Doyle S."/>
        </authorList>
    </citation>
    <scope>NUCLEOTIDE SEQUENCE [LARGE SCALE GENOMIC DNA]</scope>
    <source>
        <strain evidence="1 2">NCTC11694</strain>
    </source>
</reference>
<dbReference type="InterPro" id="IPR042095">
    <property type="entry name" value="SUMF_sf"/>
</dbReference>
<evidence type="ECO:0008006" key="3">
    <source>
        <dbReference type="Google" id="ProtNLM"/>
    </source>
</evidence>
<dbReference type="AlphaFoldDB" id="A0A7H4LWF1"/>